<feature type="chain" id="PRO_5040201046" description="DUF7580 domain-containing protein" evidence="1">
    <location>
        <begin position="18"/>
        <end position="553"/>
    </location>
</feature>
<dbReference type="Pfam" id="PF24476">
    <property type="entry name" value="DUF7580"/>
    <property type="match status" value="1"/>
</dbReference>
<dbReference type="AlphaFoldDB" id="A0A9P4M2L8"/>
<accession>A0A9P4M2L8</accession>
<evidence type="ECO:0000259" key="2">
    <source>
        <dbReference type="Pfam" id="PF24476"/>
    </source>
</evidence>
<organism evidence="3 4">
    <name type="scientific">Rhizodiscina lignyota</name>
    <dbReference type="NCBI Taxonomy" id="1504668"/>
    <lineage>
        <taxon>Eukaryota</taxon>
        <taxon>Fungi</taxon>
        <taxon>Dikarya</taxon>
        <taxon>Ascomycota</taxon>
        <taxon>Pezizomycotina</taxon>
        <taxon>Dothideomycetes</taxon>
        <taxon>Pleosporomycetidae</taxon>
        <taxon>Aulographales</taxon>
        <taxon>Rhizodiscinaceae</taxon>
        <taxon>Rhizodiscina</taxon>
    </lineage>
</organism>
<dbReference type="InterPro" id="IPR056002">
    <property type="entry name" value="DUF7580"/>
</dbReference>
<dbReference type="OrthoDB" id="3565018at2759"/>
<evidence type="ECO:0000313" key="3">
    <source>
        <dbReference type="EMBL" id="KAF2092427.1"/>
    </source>
</evidence>
<feature type="signal peptide" evidence="1">
    <location>
        <begin position="1"/>
        <end position="17"/>
    </location>
</feature>
<dbReference type="Proteomes" id="UP000799772">
    <property type="component" value="Unassembled WGS sequence"/>
</dbReference>
<reference evidence="3" key="1">
    <citation type="journal article" date="2020" name="Stud. Mycol.">
        <title>101 Dothideomycetes genomes: a test case for predicting lifestyles and emergence of pathogens.</title>
        <authorList>
            <person name="Haridas S."/>
            <person name="Albert R."/>
            <person name="Binder M."/>
            <person name="Bloem J."/>
            <person name="Labutti K."/>
            <person name="Salamov A."/>
            <person name="Andreopoulos B."/>
            <person name="Baker S."/>
            <person name="Barry K."/>
            <person name="Bills G."/>
            <person name="Bluhm B."/>
            <person name="Cannon C."/>
            <person name="Castanera R."/>
            <person name="Culley D."/>
            <person name="Daum C."/>
            <person name="Ezra D."/>
            <person name="Gonzalez J."/>
            <person name="Henrissat B."/>
            <person name="Kuo A."/>
            <person name="Liang C."/>
            <person name="Lipzen A."/>
            <person name="Lutzoni F."/>
            <person name="Magnuson J."/>
            <person name="Mondo S."/>
            <person name="Nolan M."/>
            <person name="Ohm R."/>
            <person name="Pangilinan J."/>
            <person name="Park H.-J."/>
            <person name="Ramirez L."/>
            <person name="Alfaro M."/>
            <person name="Sun H."/>
            <person name="Tritt A."/>
            <person name="Yoshinaga Y."/>
            <person name="Zwiers L.-H."/>
            <person name="Turgeon B."/>
            <person name="Goodwin S."/>
            <person name="Spatafora J."/>
            <person name="Crous P."/>
            <person name="Grigoriev I."/>
        </authorList>
    </citation>
    <scope>NUCLEOTIDE SEQUENCE</scope>
    <source>
        <strain evidence="3">CBS 133067</strain>
    </source>
</reference>
<dbReference type="PANTHER" id="PTHR35186">
    <property type="entry name" value="ANK_REP_REGION DOMAIN-CONTAINING PROTEIN"/>
    <property type="match status" value="1"/>
</dbReference>
<gene>
    <name evidence="3" type="ORF">NA57DRAFT_62435</name>
</gene>
<proteinExistence type="predicted"/>
<evidence type="ECO:0000313" key="4">
    <source>
        <dbReference type="Proteomes" id="UP000799772"/>
    </source>
</evidence>
<dbReference type="PANTHER" id="PTHR35186:SF4">
    <property type="entry name" value="PRION-INHIBITION AND PROPAGATION HELO DOMAIN-CONTAINING PROTEIN"/>
    <property type="match status" value="1"/>
</dbReference>
<keyword evidence="1" id="KW-0732">Signal</keyword>
<keyword evidence="4" id="KW-1185">Reference proteome</keyword>
<protein>
    <recommendedName>
        <fullName evidence="2">DUF7580 domain-containing protein</fullName>
    </recommendedName>
</protein>
<sequence length="553" mass="62981">MSGVELMLAILPLVVSAIEYHKEGIRLGTNLSSAKAKDNAHLDFFWELHDELALLGNTLAAVLCNLPSRPLGFELSPLSPLTEEETREIDYVLGISAQPFHNILDRMLKSLEALVSDRSLNLTESDLQLQSSEAFCRKLRHFKAQIDDGEMTQSLRKRFQFTRNEKSRKVAMIRIQDANKKLERLLRGSMLPEHNVKRRPGLIMQQSRRLRRLSEPLFNTMAREWPKTCECGQHEARLCLWNCCSSPQCQGSNDDSLEMLVSVTDLENDGAPWQESIILIPEQPEQSSTMPTVRFVIDGEPVETASTPPAPGKDIDSESLCRLIRQAHEQNSTLQIRFDRGKLWQIQSRKKSLHLQSQRDTTLKELLENPDRDFKLKEKWILAVILAHAALHCSDGPWLCKDWSKEHITFFRNDPSAEEDLSRPCLKVQFVVDSNGTAAVDDPFRMHSNPALLSLGILLLEIYIRGPIEERWNEEDLTDGEPNENTNLTTALRLLQASDGDLYEGYRGAIQACLECEEPGINGDMLRQRVYERIVSPLEQELAHGFPSLKIWK</sequence>
<feature type="domain" description="DUF7580" evidence="2">
    <location>
        <begin position="205"/>
        <end position="543"/>
    </location>
</feature>
<name>A0A9P4M2L8_9PEZI</name>
<dbReference type="EMBL" id="ML978146">
    <property type="protein sequence ID" value="KAF2092427.1"/>
    <property type="molecule type" value="Genomic_DNA"/>
</dbReference>
<evidence type="ECO:0000256" key="1">
    <source>
        <dbReference type="SAM" id="SignalP"/>
    </source>
</evidence>
<comment type="caution">
    <text evidence="3">The sequence shown here is derived from an EMBL/GenBank/DDBJ whole genome shotgun (WGS) entry which is preliminary data.</text>
</comment>